<evidence type="ECO:0000313" key="2">
    <source>
        <dbReference type="Proteomes" id="UP000437748"/>
    </source>
</evidence>
<name>A0A6N6VYX7_9BACT</name>
<evidence type="ECO:0000313" key="1">
    <source>
        <dbReference type="EMBL" id="KAB8039618.1"/>
    </source>
</evidence>
<accession>A0A6N6VYX7</accession>
<protein>
    <submittedName>
        <fullName evidence="1">Uncharacterized protein</fullName>
    </submittedName>
</protein>
<dbReference type="AlphaFoldDB" id="A0A6N6VYX7"/>
<reference evidence="1 2" key="1">
    <citation type="submission" date="2019-10" db="EMBL/GenBank/DDBJ databases">
        <title>New species of Slilvanegrellaceae.</title>
        <authorList>
            <person name="Pitt A."/>
            <person name="Hahn M.W."/>
        </authorList>
    </citation>
    <scope>NUCLEOTIDE SEQUENCE [LARGE SCALE GENOMIC DNA]</scope>
    <source>
        <strain evidence="1 2">SP-Ram-0.45-NSY-1</strain>
    </source>
</reference>
<dbReference type="Gene3D" id="3.40.630.30">
    <property type="match status" value="1"/>
</dbReference>
<dbReference type="EMBL" id="WFLM01000002">
    <property type="protein sequence ID" value="KAB8039618.1"/>
    <property type="molecule type" value="Genomic_DNA"/>
</dbReference>
<dbReference type="Proteomes" id="UP000437748">
    <property type="component" value="Unassembled WGS sequence"/>
</dbReference>
<dbReference type="OrthoDB" id="5289499at2"/>
<organism evidence="1 2">
    <name type="scientific">Silvanigrella paludirubra</name>
    <dbReference type="NCBI Taxonomy" id="2499159"/>
    <lineage>
        <taxon>Bacteria</taxon>
        <taxon>Pseudomonadati</taxon>
        <taxon>Bdellovibrionota</taxon>
        <taxon>Oligoflexia</taxon>
        <taxon>Silvanigrellales</taxon>
        <taxon>Silvanigrellaceae</taxon>
        <taxon>Silvanigrella</taxon>
    </lineage>
</organism>
<dbReference type="InterPro" id="IPR016181">
    <property type="entry name" value="Acyl_CoA_acyltransferase"/>
</dbReference>
<sequence length="449" mass="52875">MTDTIENRRDTRRSVFIGEGIKIYIKDEDEARSIHGEITDISPWGSNIYIIDQKLSTYPKKGDTVKIYYETRNKKNSFCRGRVVYILENTIEEIKYLRYGIEFINDNNLKSDIKNYEIPDIFSPHCWCEDPFFFHEKLIFKIKSIHSTGMILMTSARNKTLIPNLELQLKVSIPAGDEFFVNVKIEQTINSNKPSEKDKYYVHVKFENTNSKFLQVMVEYILFCGVEVTPKELRENNLPVDIIENSLSYYYALDKFDMEKVIQLRKIGLFETIKTDTENNDESYKDIYDNYSRQVLCKVGKKPVACIRIIYNLRDKNKTEMNQFVNEVPEWLWSKKFVEISKFAWDKEYRESDVFINMIRQIVRIVIESGHTHIIANAPEPLKPLYTKVGFIALNYQWKEEFEESKAKESLLILDAKGILTGEVLIEKFIWNKIYSRVSHYLGLANTET</sequence>
<dbReference type="SUPFAM" id="SSF55729">
    <property type="entry name" value="Acyl-CoA N-acyltransferases (Nat)"/>
    <property type="match status" value="1"/>
</dbReference>
<dbReference type="RefSeq" id="WP_153418933.1">
    <property type="nucleotide sequence ID" value="NZ_WFLM01000002.1"/>
</dbReference>
<gene>
    <name evidence="1" type="ORF">GCL60_04995</name>
</gene>
<comment type="caution">
    <text evidence="1">The sequence shown here is derived from an EMBL/GenBank/DDBJ whole genome shotgun (WGS) entry which is preliminary data.</text>
</comment>
<proteinExistence type="predicted"/>
<keyword evidence="2" id="KW-1185">Reference proteome</keyword>